<comment type="caution">
    <text evidence="2">The sequence shown here is derived from an EMBL/GenBank/DDBJ whole genome shotgun (WGS) entry which is preliminary data.</text>
</comment>
<evidence type="ECO:0000313" key="3">
    <source>
        <dbReference type="Proteomes" id="UP000192796"/>
    </source>
</evidence>
<keyword evidence="3" id="KW-1185">Reference proteome</keyword>
<dbReference type="SUPFAM" id="SSF69255">
    <property type="entry name" value="gp5 N-terminal domain-like"/>
    <property type="match status" value="1"/>
</dbReference>
<dbReference type="EMBL" id="LVYD01000102">
    <property type="protein sequence ID" value="OQP58090.1"/>
    <property type="molecule type" value="Genomic_DNA"/>
</dbReference>
<sequence length="607" mass="66281">MAQLISSNITIAGTPIRQITSFQLTQNIFDHHYFRLVCPAESLEGLEGSMLQSSRNLIGGILEASFSTQAAENGLQFRGIVMQVEADRFSGHTGNIVISGTSPTIVLDNGPHCKSWEKKAIKNIAQDVLKHFPQDLLQAQIAPTYPETLAYTVQYKQTAWQFLNFLCSNYGEWLYYDGNQLQIGALKSSQATDLTFGSNISRFSMALQVQPANSQMMAYDYLNHEVYNSKPQSIESKAGLNDLGKYVLQASNNVYSTQPKIWNNQFVSNKKQLDDAINIRTAMQSSNTVRFSGSSAHPGVKIGGSINVQGKNLYNLSGENYGEYTVLSISHYFDGHGNYNNDFTAVPATIKLPPVKGGGMPYSETQSAMVTDNHDPKGLGRVRVKFHWMNGTEKTPWIRVTSPHGGGGKGMFFIPEVGEEVIVGFEGDSPTKPYIIGTVYHGKASNTYSNGGNDVKALQTRSGNKVIMNDKDGSVFVEDKDGNSIMLDGAGNITVKANKKVWIDAKEEIKFTTKNMIIDVEEEIKVDAKVLTGTLTETCTWNGLNEITIHSDKQAHVTSGNKTTISGEQEVAVSGNQHVGIDSSKGQVTVEGNLTATIKGGQVLLNS</sequence>
<dbReference type="SUPFAM" id="SSF69279">
    <property type="entry name" value="Phage tail proteins"/>
    <property type="match status" value="1"/>
</dbReference>
<proteinExistence type="predicted"/>
<dbReference type="AlphaFoldDB" id="A0A1V9FIC6"/>
<reference evidence="2 3" key="1">
    <citation type="submission" date="2016-03" db="EMBL/GenBank/DDBJ databases">
        <title>Niastella vici sp. nov., isolated from farmland soil.</title>
        <authorList>
            <person name="Chen L."/>
            <person name="Wang D."/>
            <person name="Yang S."/>
            <person name="Wang G."/>
        </authorList>
    </citation>
    <scope>NUCLEOTIDE SEQUENCE [LARGE SCALE GENOMIC DNA]</scope>
    <source>
        <strain evidence="2 3">DJ57</strain>
    </source>
</reference>
<organism evidence="2 3">
    <name type="scientific">Niastella vici</name>
    <dbReference type="NCBI Taxonomy" id="1703345"/>
    <lineage>
        <taxon>Bacteria</taxon>
        <taxon>Pseudomonadati</taxon>
        <taxon>Bacteroidota</taxon>
        <taxon>Chitinophagia</taxon>
        <taxon>Chitinophagales</taxon>
        <taxon>Chitinophagaceae</taxon>
        <taxon>Niastella</taxon>
    </lineage>
</organism>
<dbReference type="Proteomes" id="UP000192796">
    <property type="component" value="Unassembled WGS sequence"/>
</dbReference>
<dbReference type="InterPro" id="IPR037026">
    <property type="entry name" value="Vgr_OB-fold_dom_sf"/>
</dbReference>
<dbReference type="RefSeq" id="WP_081155233.1">
    <property type="nucleotide sequence ID" value="NZ_LVYD01000102.1"/>
</dbReference>
<gene>
    <name evidence="2" type="ORF">A3860_07110</name>
</gene>
<dbReference type="STRING" id="1703345.A3860_07110"/>
<accession>A0A1V9FIC6</accession>
<dbReference type="Pfam" id="PF05954">
    <property type="entry name" value="Phage_GPD"/>
    <property type="match status" value="1"/>
</dbReference>
<protein>
    <submittedName>
        <fullName evidence="2">Type IV secretion protein Rhs</fullName>
    </submittedName>
</protein>
<dbReference type="OrthoDB" id="727155at2"/>
<name>A0A1V9FIC6_9BACT</name>
<dbReference type="Pfam" id="PF04717">
    <property type="entry name" value="Phage_base_V"/>
    <property type="match status" value="1"/>
</dbReference>
<dbReference type="SUPFAM" id="SSF69349">
    <property type="entry name" value="Phage fibre proteins"/>
    <property type="match status" value="1"/>
</dbReference>
<dbReference type="InterPro" id="IPR006531">
    <property type="entry name" value="Gp5/Vgr_OB"/>
</dbReference>
<evidence type="ECO:0000259" key="1">
    <source>
        <dbReference type="Pfam" id="PF04717"/>
    </source>
</evidence>
<dbReference type="Gene3D" id="3.55.50.10">
    <property type="entry name" value="Baseplate protein-like domains"/>
    <property type="match status" value="1"/>
</dbReference>
<dbReference type="Gene3D" id="4.10.220.110">
    <property type="match status" value="1"/>
</dbReference>
<evidence type="ECO:0000313" key="2">
    <source>
        <dbReference type="EMBL" id="OQP58090.1"/>
    </source>
</evidence>
<dbReference type="Gene3D" id="2.40.50.230">
    <property type="entry name" value="Gp5 N-terminal domain"/>
    <property type="match status" value="1"/>
</dbReference>
<feature type="domain" description="Gp5/Type VI secretion system Vgr protein OB-fold" evidence="1">
    <location>
        <begin position="367"/>
        <end position="440"/>
    </location>
</feature>
<dbReference type="Gene3D" id="2.30.110.50">
    <property type="match status" value="1"/>
</dbReference>